<dbReference type="OrthoDB" id="358773at2"/>
<dbReference type="STRING" id="1758689.SGUI_3086"/>
<dbReference type="PATRIC" id="fig|1758689.4.peg.3214"/>
<keyword evidence="2" id="KW-1185">Reference proteome</keyword>
<dbReference type="Proteomes" id="UP000092482">
    <property type="component" value="Chromosome"/>
</dbReference>
<dbReference type="InterPro" id="IPR050580">
    <property type="entry name" value="2H_phosphoesterase_YjcG-like"/>
</dbReference>
<dbReference type="AlphaFoldDB" id="A0A1B1NGD5"/>
<protein>
    <submittedName>
        <fullName evidence="1">Phosphoesterase superfamily protein</fullName>
    </submittedName>
</protein>
<name>A0A1B1NGD5_9MICO</name>
<dbReference type="InterPro" id="IPR009097">
    <property type="entry name" value="Cyclic_Pdiesterase"/>
</dbReference>
<evidence type="ECO:0000313" key="2">
    <source>
        <dbReference type="Proteomes" id="UP000092482"/>
    </source>
</evidence>
<dbReference type="EMBL" id="CP014989">
    <property type="protein sequence ID" value="ANS80482.1"/>
    <property type="molecule type" value="Genomic_DNA"/>
</dbReference>
<dbReference type="PANTHER" id="PTHR40037:SF1">
    <property type="entry name" value="PHOSPHOESTERASE SAOUHSC_00951-RELATED"/>
    <property type="match status" value="1"/>
</dbReference>
<sequence length="183" mass="20264">MSPSEHADERGQASLVVGVALPVPEPWGSHLQRLRIGYGEERAAAIPTHITLLPPTPITEDDLCSLEEHLECVAREQEAFEVMLRGTGTFRPVSEVVFVQVAKGVADCERLERAVRTGPVRRPLDFPYHPHVTIAHDLPLAALDRAFRDLGAFSCSYPADAFRLYVHDGDGEWRTRADYPLAG</sequence>
<gene>
    <name evidence="1" type="ORF">SGUI_3086</name>
</gene>
<proteinExistence type="predicted"/>
<dbReference type="PANTHER" id="PTHR40037">
    <property type="entry name" value="PHOSPHOESTERASE YJCG-RELATED"/>
    <property type="match status" value="1"/>
</dbReference>
<reference evidence="1 2" key="1">
    <citation type="submission" date="2016-03" db="EMBL/GenBank/DDBJ databases">
        <title>Shallow-sea hydrothermal system.</title>
        <authorList>
            <person name="Tang K."/>
        </authorList>
    </citation>
    <scope>NUCLEOTIDE SEQUENCE [LARGE SCALE GENOMIC DNA]</scope>
    <source>
        <strain evidence="1 2">JLT9</strain>
    </source>
</reference>
<dbReference type="KEGG" id="serj:SGUI_3086"/>
<dbReference type="Gene3D" id="3.90.1140.10">
    <property type="entry name" value="Cyclic phosphodiesterase"/>
    <property type="match status" value="1"/>
</dbReference>
<dbReference type="RefSeq" id="WP_066641851.1">
    <property type="nucleotide sequence ID" value="NZ_CP014989.1"/>
</dbReference>
<organism evidence="1 2">
    <name type="scientific">Serinicoccus hydrothermalis</name>
    <dbReference type="NCBI Taxonomy" id="1758689"/>
    <lineage>
        <taxon>Bacteria</taxon>
        <taxon>Bacillati</taxon>
        <taxon>Actinomycetota</taxon>
        <taxon>Actinomycetes</taxon>
        <taxon>Micrococcales</taxon>
        <taxon>Ornithinimicrobiaceae</taxon>
        <taxon>Serinicoccus</taxon>
    </lineage>
</organism>
<evidence type="ECO:0000313" key="1">
    <source>
        <dbReference type="EMBL" id="ANS80482.1"/>
    </source>
</evidence>
<dbReference type="Pfam" id="PF13563">
    <property type="entry name" value="2_5_RNA_ligase2"/>
    <property type="match status" value="1"/>
</dbReference>
<dbReference type="SUPFAM" id="SSF55144">
    <property type="entry name" value="LigT-like"/>
    <property type="match status" value="1"/>
</dbReference>
<accession>A0A1B1NGD5</accession>